<dbReference type="RefSeq" id="XP_004032545.1">
    <property type="nucleotide sequence ID" value="XM_004032497.1"/>
</dbReference>
<dbReference type="PRINTS" id="PR00380">
    <property type="entry name" value="KINESINHEAVY"/>
</dbReference>
<dbReference type="GO" id="GO:0004826">
    <property type="term" value="F:phenylalanine-tRNA ligase activity"/>
    <property type="evidence" value="ECO:0007669"/>
    <property type="project" value="UniProtKB-EC"/>
</dbReference>
<dbReference type="SUPFAM" id="SSF50978">
    <property type="entry name" value="WD40 repeat-like"/>
    <property type="match status" value="1"/>
</dbReference>
<evidence type="ECO:0000256" key="3">
    <source>
        <dbReference type="ARBA" id="ARBA00022741"/>
    </source>
</evidence>
<dbReference type="EMBL" id="GL983926">
    <property type="protein sequence ID" value="EGR30958.1"/>
    <property type="molecule type" value="Genomic_DNA"/>
</dbReference>
<evidence type="ECO:0000256" key="1">
    <source>
        <dbReference type="ARBA" id="ARBA00004496"/>
    </source>
</evidence>
<keyword evidence="11" id="KW-1185">Reference proteome</keyword>
<dbReference type="GO" id="GO:0007018">
    <property type="term" value="P:microtubule-based movement"/>
    <property type="evidence" value="ECO:0007669"/>
    <property type="project" value="InterPro"/>
</dbReference>
<dbReference type="EC" id="2.3.1.48" evidence="10"/>
<dbReference type="SUPFAM" id="SSF52540">
    <property type="entry name" value="P-loop containing nucleoside triphosphate hydrolases"/>
    <property type="match status" value="1"/>
</dbReference>
<feature type="transmembrane region" description="Helical" evidence="8">
    <location>
        <begin position="1325"/>
        <end position="1345"/>
    </location>
</feature>
<dbReference type="GO" id="GO:0005875">
    <property type="term" value="C:microtubule associated complex"/>
    <property type="evidence" value="ECO:0007669"/>
    <property type="project" value="TreeGrafter"/>
</dbReference>
<dbReference type="Gene3D" id="2.130.10.10">
    <property type="entry name" value="YVTN repeat-like/Quinoprotein amine dehydrogenase"/>
    <property type="match status" value="1"/>
</dbReference>
<dbReference type="GO" id="GO:0005737">
    <property type="term" value="C:cytoplasm"/>
    <property type="evidence" value="ECO:0007669"/>
    <property type="project" value="UniProtKB-SubCell"/>
</dbReference>
<reference evidence="10 11" key="1">
    <citation type="submission" date="2011-07" db="EMBL/GenBank/DDBJ databases">
        <authorList>
            <person name="Coyne R."/>
            <person name="Brami D."/>
            <person name="Johnson J."/>
            <person name="Hostetler J."/>
            <person name="Hannick L."/>
            <person name="Clark T."/>
            <person name="Cassidy-Hanley D."/>
            <person name="Inman J."/>
        </authorList>
    </citation>
    <scope>NUCLEOTIDE SEQUENCE [LARGE SCALE GENOMIC DNA]</scope>
    <source>
        <strain evidence="10 11">G5</strain>
    </source>
</reference>
<feature type="domain" description="Kinesin motor" evidence="9">
    <location>
        <begin position="1"/>
        <end position="318"/>
    </location>
</feature>
<evidence type="ECO:0000256" key="4">
    <source>
        <dbReference type="ARBA" id="ARBA00022840"/>
    </source>
</evidence>
<dbReference type="InterPro" id="IPR036961">
    <property type="entry name" value="Kinesin_motor_dom_sf"/>
</dbReference>
<evidence type="ECO:0000256" key="5">
    <source>
        <dbReference type="ARBA" id="ARBA00023054"/>
    </source>
</evidence>
<dbReference type="GO" id="GO:0061733">
    <property type="term" value="F:protein-lysine-acetyltransferase activity"/>
    <property type="evidence" value="ECO:0007669"/>
    <property type="project" value="UniProtKB-EC"/>
</dbReference>
<gene>
    <name evidence="10" type="ORF">IMG5_120210</name>
</gene>
<keyword evidence="10" id="KW-0012">Acyltransferase</keyword>
<keyword evidence="10" id="KW-0560">Oxidoreductase</keyword>
<feature type="transmembrane region" description="Helical" evidence="8">
    <location>
        <begin position="1351"/>
        <end position="1372"/>
    </location>
</feature>
<organism evidence="10 11">
    <name type="scientific">Ichthyophthirius multifiliis</name>
    <name type="common">White spot disease agent</name>
    <name type="synonym">Ich</name>
    <dbReference type="NCBI Taxonomy" id="5932"/>
    <lineage>
        <taxon>Eukaryota</taxon>
        <taxon>Sar</taxon>
        <taxon>Alveolata</taxon>
        <taxon>Ciliophora</taxon>
        <taxon>Intramacronucleata</taxon>
        <taxon>Oligohymenophorea</taxon>
        <taxon>Hymenostomatida</taxon>
        <taxon>Ophryoglenina</taxon>
        <taxon>Ichthyophthirius</taxon>
    </lineage>
</organism>
<dbReference type="InterPro" id="IPR027417">
    <property type="entry name" value="P-loop_NTPase"/>
</dbReference>
<keyword evidence="8" id="KW-0472">Membrane</keyword>
<dbReference type="GeneID" id="14907087"/>
<protein>
    <submittedName>
        <fullName evidence="10">Kif4a protein, putative</fullName>
        <ecNumber evidence="10">1.6.5.3</ecNumber>
        <ecNumber evidence="10">2.3.1.48</ecNumber>
        <ecNumber evidence="10">3.1.4.16</ecNumber>
        <ecNumber evidence="10">6.1.1.20</ecNumber>
    </submittedName>
</protein>
<feature type="coiled-coil region" evidence="7">
    <location>
        <begin position="881"/>
        <end position="915"/>
    </location>
</feature>
<name>G0QUZ8_ICHMU</name>
<evidence type="ECO:0000313" key="11">
    <source>
        <dbReference type="Proteomes" id="UP000008983"/>
    </source>
</evidence>
<evidence type="ECO:0000256" key="7">
    <source>
        <dbReference type="SAM" id="Coils"/>
    </source>
</evidence>
<keyword evidence="3 6" id="KW-0547">Nucleotide-binding</keyword>
<dbReference type="eggNOG" id="KOG0244">
    <property type="taxonomic scope" value="Eukaryota"/>
</dbReference>
<keyword evidence="6" id="KW-0505">Motor protein</keyword>
<sequence>MQIKIQQYKQLKQILQKQTKKKSLNLTLHSTPKRSQKDIFEQSIKQLLDKFYQGQNAAILAYGQTGSGKTYTMGTQANLEEETKGIIPRALEDIYKYINNLQSHDEETEYQQPIKKTLSISYIEIHNEIIIDLLDKSKSSNIQIRELNDGKSISLTGITEQSSFSIENALQILQKGALNRSTSATLMNETSSRSHAIFTLYLTQQKMDESVLTSKFHFVDLAGSERIKKTGASGCTLKEGININMGLLCLGQVIFALTEQKKGQKIHVPYRDSKLTRILQDSLGGNSNTLMIACVSPAESNVEESLNTIKYACRARQIRNKPVINFDANTIQMNLLKEQLMESQNEIFKLRKMMEEQNFGVINDLDFLKVIQEKDQLLLQKSQALLIVNNNYKHNQSLCQQILNAFQKQEEEDQISNENQSFQLETIQKCQSLQIELNSVNQAYNQLMKEYENLTNMCIQQEKMHLEKDRQIKILKKQLLQLKEQYQEKTQQSELQQEDEEEDEAEILNEEDFKEIENDPNYALIQKKMEEFENTKKTINQQIKARNEEMRILHKEQLVNQEKLLQKMKEKSFQKINQMENEERMPDKSEFAKGKMQELQQEIQKNKQKLKEQSKLQMQCKNQENKIKELANQIQKLKDLKIYYCKEMKKTNDEFQKFKQQKIQDLIKEKRKNTQFQTEIFKLQNQAKIAKFKLAKNQQQIQKLSKTQQIISKINKKVSLKTSQNIQFESIMPSIFGKISSSAEISIQICKEEQQLLQTQAQIEEEQAKFIQIKVQNPYNTAELAKKNQALQAELQEKEKYIEQIKELENLIQKNMQEINEETEITEEFEEMEEEQEEGENFFFGKNKQIQQLKFKKRKEDEENASLKKIKKKPNNIQDIIKMYQKTISDLQRKLKQSEIREKILKKKNETLQTKCIDIKKTFCKDKYIGIDEKNPLNNITNNISLPNLTSYKDKRKENLLNNNYSEQTLSFQKQIQILDKITNQEIFKFSHQQDLNLNTSSSEKKEEPEFCFSEVTNNNANNNSFYSKKYDIVCKFEGHQAQIFALKNYQNILFSTSAKSLKFWDIPTSKCITEIPQASNFVKGLAVFPQENWVITSADKYTNIWDVRNSSKIATLKGPNDEIKQIFFKNQTLYTAGKGSNIQGALVLWDMRKQQIIEEKEKTKIFLHFFLPKIYFIMEVGIIMYIEFLKILTFFLLNFPQVQNLHIMILQLLFLFLIKILFRLLKIEILNFGIKIREVLFILFILMNKQFAQRITKIIHLIMQGIGMEKQEFWANFLIKSLKTWLKSIVDCSKLIAFLKFKTILMFLLVDLKINLLGYGNKLMIRIEFFFFMNIVFILILYIITIILNYLIYILQITFLIILFIKMYLFLKFYIFIFQLQDFIMLIFIKIKFIINNFLITINNKCILKILFIVLINYLIISINQIIKKVNILNLYITIQKLKHIIIYLQQCKQITIQYKIIYNFFFLKLQSKKIRNLNNSL</sequence>
<dbReference type="GO" id="GO:0003777">
    <property type="term" value="F:microtubule motor activity"/>
    <property type="evidence" value="ECO:0007669"/>
    <property type="project" value="InterPro"/>
</dbReference>
<dbReference type="GO" id="GO:0005524">
    <property type="term" value="F:ATP binding"/>
    <property type="evidence" value="ECO:0007669"/>
    <property type="project" value="UniProtKB-UniRule"/>
</dbReference>
<dbReference type="GO" id="GO:0008017">
    <property type="term" value="F:microtubule binding"/>
    <property type="evidence" value="ECO:0007669"/>
    <property type="project" value="InterPro"/>
</dbReference>
<dbReference type="EC" id="1.6.5.3" evidence="10"/>
<feature type="transmembrane region" description="Helical" evidence="8">
    <location>
        <begin position="1296"/>
        <end position="1313"/>
    </location>
</feature>
<keyword evidence="10" id="KW-0378">Hydrolase</keyword>
<feature type="coiled-coil region" evidence="7">
    <location>
        <begin position="430"/>
        <end position="640"/>
    </location>
</feature>
<dbReference type="InterPro" id="IPR015943">
    <property type="entry name" value="WD40/YVTN_repeat-like_dom_sf"/>
</dbReference>
<evidence type="ECO:0000259" key="9">
    <source>
        <dbReference type="PROSITE" id="PS50067"/>
    </source>
</evidence>
<accession>G0QUZ8</accession>
<comment type="similarity">
    <text evidence="6">Belongs to the TRAFAC class myosin-kinesin ATPase superfamily. Kinesin family.</text>
</comment>
<evidence type="ECO:0000256" key="8">
    <source>
        <dbReference type="SAM" id="Phobius"/>
    </source>
</evidence>
<dbReference type="InterPro" id="IPR019821">
    <property type="entry name" value="Kinesin_motor_CS"/>
</dbReference>
<keyword evidence="4 6" id="KW-0067">ATP-binding</keyword>
<dbReference type="InterPro" id="IPR027640">
    <property type="entry name" value="Kinesin-like_fam"/>
</dbReference>
<dbReference type="GO" id="GO:0051231">
    <property type="term" value="P:spindle elongation"/>
    <property type="evidence" value="ECO:0007669"/>
    <property type="project" value="TreeGrafter"/>
</dbReference>
<feature type="transmembrane region" description="Helical" evidence="8">
    <location>
        <begin position="1175"/>
        <end position="1200"/>
    </location>
</feature>
<dbReference type="PROSITE" id="PS00411">
    <property type="entry name" value="KINESIN_MOTOR_1"/>
    <property type="match status" value="1"/>
</dbReference>
<feature type="transmembrane region" description="Helical" evidence="8">
    <location>
        <begin position="1206"/>
        <end position="1223"/>
    </location>
</feature>
<dbReference type="InterPro" id="IPR001752">
    <property type="entry name" value="Kinesin_motor_dom"/>
</dbReference>
<dbReference type="PANTHER" id="PTHR47969:SF15">
    <property type="entry name" value="CHROMOSOME-ASSOCIATED KINESIN KIF4A-RELATED"/>
    <property type="match status" value="1"/>
</dbReference>
<feature type="transmembrane region" description="Helical" evidence="8">
    <location>
        <begin position="1409"/>
        <end position="1428"/>
    </location>
</feature>
<dbReference type="PANTHER" id="PTHR47969">
    <property type="entry name" value="CHROMOSOME-ASSOCIATED KINESIN KIF4A-RELATED"/>
    <property type="match status" value="1"/>
</dbReference>
<evidence type="ECO:0000256" key="6">
    <source>
        <dbReference type="PROSITE-ProRule" id="PRU00283"/>
    </source>
</evidence>
<dbReference type="GO" id="GO:0007052">
    <property type="term" value="P:mitotic spindle organization"/>
    <property type="evidence" value="ECO:0007669"/>
    <property type="project" value="TreeGrafter"/>
</dbReference>
<dbReference type="InParanoid" id="G0QUZ8"/>
<dbReference type="STRING" id="857967.G0QUZ8"/>
<dbReference type="PROSITE" id="PS50067">
    <property type="entry name" value="KINESIN_MOTOR_2"/>
    <property type="match status" value="1"/>
</dbReference>
<dbReference type="SMART" id="SM00320">
    <property type="entry name" value="WD40"/>
    <property type="match status" value="3"/>
</dbReference>
<dbReference type="EC" id="6.1.1.20" evidence="10"/>
<keyword evidence="10" id="KW-0808">Transferase</keyword>
<dbReference type="EC" id="3.1.4.16" evidence="10"/>
<evidence type="ECO:0000256" key="2">
    <source>
        <dbReference type="ARBA" id="ARBA00022490"/>
    </source>
</evidence>
<dbReference type="Proteomes" id="UP000008983">
    <property type="component" value="Unassembled WGS sequence"/>
</dbReference>
<keyword evidence="8" id="KW-1133">Transmembrane helix</keyword>
<dbReference type="InterPro" id="IPR036322">
    <property type="entry name" value="WD40_repeat_dom_sf"/>
</dbReference>
<comment type="subcellular location">
    <subcellularLocation>
        <location evidence="1">Cytoplasm</location>
    </subcellularLocation>
</comment>
<dbReference type="OMA" id="FDYQCYE"/>
<dbReference type="InterPro" id="IPR001680">
    <property type="entry name" value="WD40_rpt"/>
</dbReference>
<dbReference type="OrthoDB" id="3176171at2759"/>
<dbReference type="SMART" id="SM00129">
    <property type="entry name" value="KISc"/>
    <property type="match status" value="1"/>
</dbReference>
<feature type="binding site" evidence="6">
    <location>
        <begin position="63"/>
        <end position="70"/>
    </location>
    <ligand>
        <name>ATP</name>
        <dbReference type="ChEBI" id="CHEBI:30616"/>
    </ligand>
</feature>
<keyword evidence="10" id="KW-0436">Ligase</keyword>
<dbReference type="Pfam" id="PF00225">
    <property type="entry name" value="Kinesin"/>
    <property type="match status" value="1"/>
</dbReference>
<dbReference type="GO" id="GO:0008663">
    <property type="term" value="F:2',3'-cyclic-nucleotide 2'-phosphodiesterase activity"/>
    <property type="evidence" value="ECO:0007669"/>
    <property type="project" value="UniProtKB-EC"/>
</dbReference>
<keyword evidence="8" id="KW-0812">Transmembrane</keyword>
<evidence type="ECO:0000313" key="10">
    <source>
        <dbReference type="EMBL" id="EGR30958.1"/>
    </source>
</evidence>
<keyword evidence="5 7" id="KW-0175">Coiled coil</keyword>
<keyword evidence="2" id="KW-0963">Cytoplasm</keyword>
<proteinExistence type="inferred from homology"/>
<feature type="coiled-coil region" evidence="7">
    <location>
        <begin position="781"/>
        <end position="838"/>
    </location>
</feature>
<dbReference type="GO" id="GO:0016491">
    <property type="term" value="F:oxidoreductase activity"/>
    <property type="evidence" value="ECO:0007669"/>
    <property type="project" value="UniProtKB-KW"/>
</dbReference>
<dbReference type="Gene3D" id="3.40.850.10">
    <property type="entry name" value="Kinesin motor domain"/>
    <property type="match status" value="1"/>
</dbReference>